<keyword evidence="2" id="KW-1185">Reference proteome</keyword>
<evidence type="ECO:0000313" key="2">
    <source>
        <dbReference type="Proteomes" id="UP000240760"/>
    </source>
</evidence>
<protein>
    <submittedName>
        <fullName evidence="1">Uncharacterized protein</fullName>
    </submittedName>
</protein>
<sequence length="123" mass="13605">MYTEETPNEELSSATCNVPSHRCSLPPFGRYWQQVAEPYTDIPPVPVQRQLHCQVRLAYGKGLHPSTLAFGDAVTKMSWPLPLPSSPFTIACLTRLTTLTQSTYECSVGRANLRTHTQSVAGL</sequence>
<name>A0A2T4C024_TRILO</name>
<gene>
    <name evidence="1" type="ORF">M440DRAFT_1403404</name>
</gene>
<proteinExistence type="predicted"/>
<dbReference type="Proteomes" id="UP000240760">
    <property type="component" value="Unassembled WGS sequence"/>
</dbReference>
<dbReference type="OrthoDB" id="10621023at2759"/>
<accession>A0A2T4C024</accession>
<dbReference type="AlphaFoldDB" id="A0A2T4C024"/>
<reference evidence="1 2" key="1">
    <citation type="submission" date="2016-07" db="EMBL/GenBank/DDBJ databases">
        <title>Multiple horizontal gene transfer events from other fungi enriched the ability of initially mycotrophic Trichoderma (Ascomycota) to feed on dead plant biomass.</title>
        <authorList>
            <consortium name="DOE Joint Genome Institute"/>
            <person name="Aerts A."/>
            <person name="Atanasova L."/>
            <person name="Chenthamara K."/>
            <person name="Zhang J."/>
            <person name="Grujic M."/>
            <person name="Henrissat B."/>
            <person name="Kuo A."/>
            <person name="Salamov A."/>
            <person name="Lipzen A."/>
            <person name="Labutti K."/>
            <person name="Barry K."/>
            <person name="Miao Y."/>
            <person name="Rahimi M.J."/>
            <person name="Shen Q."/>
            <person name="Grigoriev I.V."/>
            <person name="Kubicek C.P."/>
            <person name="Druzhinina I.S."/>
        </authorList>
    </citation>
    <scope>NUCLEOTIDE SEQUENCE [LARGE SCALE GENOMIC DNA]</scope>
    <source>
        <strain evidence="1 2">ATCC 18648</strain>
    </source>
</reference>
<organism evidence="1 2">
    <name type="scientific">Trichoderma longibrachiatum ATCC 18648</name>
    <dbReference type="NCBI Taxonomy" id="983965"/>
    <lineage>
        <taxon>Eukaryota</taxon>
        <taxon>Fungi</taxon>
        <taxon>Dikarya</taxon>
        <taxon>Ascomycota</taxon>
        <taxon>Pezizomycotina</taxon>
        <taxon>Sordariomycetes</taxon>
        <taxon>Hypocreomycetidae</taxon>
        <taxon>Hypocreales</taxon>
        <taxon>Hypocreaceae</taxon>
        <taxon>Trichoderma</taxon>
    </lineage>
</organism>
<evidence type="ECO:0000313" key="1">
    <source>
        <dbReference type="EMBL" id="PTB74931.1"/>
    </source>
</evidence>
<dbReference type="EMBL" id="KZ679135">
    <property type="protein sequence ID" value="PTB74931.1"/>
    <property type="molecule type" value="Genomic_DNA"/>
</dbReference>